<dbReference type="AlphaFoldDB" id="A0A6J6DVN1"/>
<evidence type="ECO:0000256" key="4">
    <source>
        <dbReference type="ARBA" id="ARBA00022777"/>
    </source>
</evidence>
<gene>
    <name evidence="7" type="ORF">UFOPK1619_00619</name>
</gene>
<reference evidence="7" key="1">
    <citation type="submission" date="2020-05" db="EMBL/GenBank/DDBJ databases">
        <authorList>
            <person name="Chiriac C."/>
            <person name="Salcher M."/>
            <person name="Ghai R."/>
            <person name="Kavagutti S V."/>
        </authorList>
    </citation>
    <scope>NUCLEOTIDE SEQUENCE</scope>
</reference>
<evidence type="ECO:0000256" key="2">
    <source>
        <dbReference type="ARBA" id="ARBA00022679"/>
    </source>
</evidence>
<proteinExistence type="inferred from homology"/>
<dbReference type="GO" id="GO:0004765">
    <property type="term" value="F:shikimate kinase activity"/>
    <property type="evidence" value="ECO:0007669"/>
    <property type="project" value="TreeGrafter"/>
</dbReference>
<dbReference type="InterPro" id="IPR031322">
    <property type="entry name" value="Shikimate/glucono_kinase"/>
</dbReference>
<evidence type="ECO:0000313" key="7">
    <source>
        <dbReference type="EMBL" id="CAB4565168.1"/>
    </source>
</evidence>
<dbReference type="Pfam" id="PF01202">
    <property type="entry name" value="SKI"/>
    <property type="match status" value="1"/>
</dbReference>
<dbReference type="PANTHER" id="PTHR21087:SF16">
    <property type="entry name" value="SHIKIMATE KINASE 1, CHLOROPLASTIC"/>
    <property type="match status" value="1"/>
</dbReference>
<accession>A0A6J6DVN1</accession>
<dbReference type="GO" id="GO:0008652">
    <property type="term" value="P:amino acid biosynthetic process"/>
    <property type="evidence" value="ECO:0007669"/>
    <property type="project" value="UniProtKB-KW"/>
</dbReference>
<dbReference type="InterPro" id="IPR000623">
    <property type="entry name" value="Shikimate_kinase/TSH1"/>
</dbReference>
<evidence type="ECO:0000256" key="5">
    <source>
        <dbReference type="ARBA" id="ARBA00022840"/>
    </source>
</evidence>
<keyword evidence="6" id="KW-0057">Aromatic amino acid biosynthesis</keyword>
<name>A0A6J6DVN1_9ZZZZ</name>
<evidence type="ECO:0000256" key="1">
    <source>
        <dbReference type="ARBA" id="ARBA00022605"/>
    </source>
</evidence>
<dbReference type="Gene3D" id="3.40.50.300">
    <property type="entry name" value="P-loop containing nucleotide triphosphate hydrolases"/>
    <property type="match status" value="1"/>
</dbReference>
<dbReference type="PRINTS" id="PR01100">
    <property type="entry name" value="SHIKIMTKNASE"/>
</dbReference>
<dbReference type="GO" id="GO:0009073">
    <property type="term" value="P:aromatic amino acid family biosynthetic process"/>
    <property type="evidence" value="ECO:0007669"/>
    <property type="project" value="UniProtKB-KW"/>
</dbReference>
<dbReference type="EMBL" id="CAEZTI010000106">
    <property type="protein sequence ID" value="CAB4565168.1"/>
    <property type="molecule type" value="Genomic_DNA"/>
</dbReference>
<dbReference type="GO" id="GO:0005829">
    <property type="term" value="C:cytosol"/>
    <property type="evidence" value="ECO:0007669"/>
    <property type="project" value="TreeGrafter"/>
</dbReference>
<protein>
    <submittedName>
        <fullName evidence="7">Unannotated protein</fullName>
    </submittedName>
</protein>
<evidence type="ECO:0000256" key="3">
    <source>
        <dbReference type="ARBA" id="ARBA00022741"/>
    </source>
</evidence>
<dbReference type="CDD" id="cd00464">
    <property type="entry name" value="SK"/>
    <property type="match status" value="1"/>
</dbReference>
<dbReference type="InterPro" id="IPR027417">
    <property type="entry name" value="P-loop_NTPase"/>
</dbReference>
<dbReference type="GO" id="GO:0005524">
    <property type="term" value="F:ATP binding"/>
    <property type="evidence" value="ECO:0007669"/>
    <property type="project" value="UniProtKB-KW"/>
</dbReference>
<evidence type="ECO:0000256" key="6">
    <source>
        <dbReference type="ARBA" id="ARBA00023141"/>
    </source>
</evidence>
<keyword evidence="4" id="KW-0418">Kinase</keyword>
<keyword evidence="1" id="KW-0028">Amino-acid biosynthesis</keyword>
<dbReference type="PANTHER" id="PTHR21087">
    <property type="entry name" value="SHIKIMATE KINASE"/>
    <property type="match status" value="1"/>
</dbReference>
<keyword evidence="2" id="KW-0808">Transferase</keyword>
<dbReference type="SUPFAM" id="SSF52540">
    <property type="entry name" value="P-loop containing nucleoside triphosphate hydrolases"/>
    <property type="match status" value="1"/>
</dbReference>
<keyword evidence="5" id="KW-0067">ATP-binding</keyword>
<keyword evidence="3" id="KW-0547">Nucleotide-binding</keyword>
<dbReference type="HAMAP" id="MF_00109">
    <property type="entry name" value="Shikimate_kinase"/>
    <property type="match status" value="1"/>
</dbReference>
<sequence length="187" mass="20515">MTTETETIVLVGLMGTGKTTVAKVLATRRGLECLDTDRMIESREGKSVRDIFSKDGEDAFRSLETAMLTECLQRPGGVVIAAAGGAVVREENRRVLDDARQHKGVIVVWLHARPEVLAQRTAKGVHRPLLDQDRQATLEKMSEERGPLYASVADIVIDVSDRDVDSIVDLLVEALDEGQMMLDGSNE</sequence>
<organism evidence="7">
    <name type="scientific">freshwater metagenome</name>
    <dbReference type="NCBI Taxonomy" id="449393"/>
    <lineage>
        <taxon>unclassified sequences</taxon>
        <taxon>metagenomes</taxon>
        <taxon>ecological metagenomes</taxon>
    </lineage>
</organism>